<dbReference type="AlphaFoldDB" id="A0A0F8QLV4"/>
<sequence length="139" mass="16366">MNKKEFHFKQAEDMTDLANTIEIEFGFRVFASYLKFASVFQIHEKHMWLPTDMIYDDINHINNIASGLDENTQDEDLHDLVHAYVDAYVEKGIFEKSVLTDRFRNAMKDTPLKCDEMVRMVNPEDLETLRRFAKLISVD</sequence>
<evidence type="ECO:0000313" key="4">
    <source>
        <dbReference type="Proteomes" id="UP000034259"/>
    </source>
</evidence>
<evidence type="ECO:0000313" key="2">
    <source>
        <dbReference type="EMBL" id="KKH43586.1"/>
    </source>
</evidence>
<dbReference type="Proteomes" id="UP000467371">
    <property type="component" value="Chromosome"/>
</dbReference>
<organism evidence="2 4">
    <name type="scientific">Methanosarcina mazei</name>
    <name type="common">Methanosarcina frisia</name>
    <dbReference type="NCBI Taxonomy" id="2209"/>
    <lineage>
        <taxon>Archaea</taxon>
        <taxon>Methanobacteriati</taxon>
        <taxon>Methanobacteriota</taxon>
        <taxon>Stenosarchaea group</taxon>
        <taxon>Methanomicrobia</taxon>
        <taxon>Methanosarcinales</taxon>
        <taxon>Methanosarcinaceae</taxon>
        <taxon>Methanosarcina</taxon>
    </lineage>
</organism>
<dbReference type="EMBL" id="CP042908">
    <property type="protein sequence ID" value="QIB91267.1"/>
    <property type="molecule type" value="Genomic_DNA"/>
</dbReference>
<dbReference type="Proteomes" id="UP000034259">
    <property type="component" value="Unassembled WGS sequence"/>
</dbReference>
<evidence type="ECO:0000313" key="3">
    <source>
        <dbReference type="EMBL" id="QIB91267.1"/>
    </source>
</evidence>
<dbReference type="RefSeq" id="WP_048049117.1">
    <property type="nucleotide sequence ID" value="NZ_CP042908.1"/>
</dbReference>
<proteinExistence type="predicted"/>
<dbReference type="PATRIC" id="fig|2209.52.peg.296"/>
<evidence type="ECO:0000313" key="1">
    <source>
        <dbReference type="EMBL" id="KKH38982.1"/>
    </source>
</evidence>
<reference evidence="3 6" key="2">
    <citation type="journal article" date="2020" name="Environ. Microbiol. Rep.">
        <title>Redox cycling of Fe(II) and Fe(III) in magnetite accelerates aceticlastic methanogenesis by Methanosarcina mazei.</title>
        <authorList>
            <person name="Wang H."/>
            <person name="Byrne J.M."/>
            <person name="Liu P."/>
            <person name="Liu J."/>
            <person name="Dong X."/>
            <person name="Lu Y."/>
        </authorList>
    </citation>
    <scope>NUCLEOTIDE SEQUENCE [LARGE SCALE GENOMIC DNA]</scope>
    <source>
        <strain evidence="6">zm-15</strain>
        <strain evidence="3">Zm-15</strain>
    </source>
</reference>
<gene>
    <name evidence="1" type="ORF">DU71_01360</name>
    <name evidence="2" type="ORF">DU72_00030</name>
    <name evidence="3" type="ORF">FQU78_09650</name>
</gene>
<evidence type="ECO:0000313" key="5">
    <source>
        <dbReference type="Proteomes" id="UP000034672"/>
    </source>
</evidence>
<dbReference type="GeneID" id="44087403"/>
<accession>A0A0F8QLV4</accession>
<protein>
    <submittedName>
        <fullName evidence="2">Uncharacterized protein</fullName>
    </submittedName>
</protein>
<dbReference type="Proteomes" id="UP000034672">
    <property type="component" value="Unassembled WGS sequence"/>
</dbReference>
<dbReference type="EMBL" id="JJQK01000293">
    <property type="protein sequence ID" value="KKH43586.1"/>
    <property type="molecule type" value="Genomic_DNA"/>
</dbReference>
<dbReference type="EMBL" id="JJQI01000069">
    <property type="protein sequence ID" value="KKH38982.1"/>
    <property type="molecule type" value="Genomic_DNA"/>
</dbReference>
<reference evidence="4 5" key="1">
    <citation type="journal article" date="2015" name="ISME J.">
        <title>Genomic and phenotypic differentiation among Methanosarcina mazei populations from Columbia River sediment.</title>
        <authorList>
            <person name="Youngblut N.D."/>
            <person name="Wirth J.S."/>
            <person name="Henriksen J.R."/>
            <person name="Smith M."/>
            <person name="Simon H."/>
            <person name="Metcalf W.W."/>
            <person name="Whitaker R.J."/>
        </authorList>
    </citation>
    <scope>NUCLEOTIDE SEQUENCE [LARGE SCALE GENOMIC DNA]</scope>
    <source>
        <strain evidence="1 5">1.H.A.1A.4</strain>
        <strain evidence="2 4">1.H.A.2.1</strain>
    </source>
</reference>
<name>A0A0F8QLV4_METMZ</name>
<evidence type="ECO:0000313" key="6">
    <source>
        <dbReference type="Proteomes" id="UP000467371"/>
    </source>
</evidence>